<evidence type="ECO:0000256" key="6">
    <source>
        <dbReference type="ARBA" id="ARBA00030479"/>
    </source>
</evidence>
<dbReference type="GO" id="GO:0000796">
    <property type="term" value="C:condensin complex"/>
    <property type="evidence" value="ECO:0007669"/>
    <property type="project" value="TreeGrafter"/>
</dbReference>
<feature type="domain" description="Condensin-2 complex subunit H2 C-terminal" evidence="9">
    <location>
        <begin position="469"/>
        <end position="560"/>
    </location>
</feature>
<dbReference type="GeneID" id="20249249"/>
<keyword evidence="4" id="KW-0226">DNA condensation</keyword>
<evidence type="ECO:0000259" key="8">
    <source>
        <dbReference type="Pfam" id="PF06278"/>
    </source>
</evidence>
<dbReference type="HOGENOM" id="CLU_010569_0_0_1"/>
<evidence type="ECO:0000313" key="11">
    <source>
        <dbReference type="EMBL" id="ESO91573.1"/>
    </source>
</evidence>
<dbReference type="GO" id="GO:0003682">
    <property type="term" value="F:chromatin binding"/>
    <property type="evidence" value="ECO:0007669"/>
    <property type="project" value="TreeGrafter"/>
</dbReference>
<feature type="region of interest" description="Disordered" evidence="7">
    <location>
        <begin position="94"/>
        <end position="115"/>
    </location>
</feature>
<dbReference type="InterPro" id="IPR031737">
    <property type="entry name" value="CNDH2_C"/>
</dbReference>
<gene>
    <name evidence="11" type="ORF">LOTGIDRAFT_233379</name>
</gene>
<evidence type="ECO:0000256" key="5">
    <source>
        <dbReference type="ARBA" id="ARBA00023242"/>
    </source>
</evidence>
<evidence type="ECO:0000256" key="4">
    <source>
        <dbReference type="ARBA" id="ARBA00023067"/>
    </source>
</evidence>
<dbReference type="RefSeq" id="XP_009057642.1">
    <property type="nucleotide sequence ID" value="XM_009059394.1"/>
</dbReference>
<protein>
    <recommendedName>
        <fullName evidence="3">Condensin-2 complex subunit H2</fullName>
    </recommendedName>
    <alternativeName>
        <fullName evidence="6">Non-SMC condensin II complex subunit H2</fullName>
    </alternativeName>
</protein>
<dbReference type="Proteomes" id="UP000030746">
    <property type="component" value="Unassembled WGS sequence"/>
</dbReference>
<evidence type="ECO:0000259" key="10">
    <source>
        <dbReference type="Pfam" id="PF16869"/>
    </source>
</evidence>
<dbReference type="GO" id="GO:0010032">
    <property type="term" value="P:meiotic chromosome condensation"/>
    <property type="evidence" value="ECO:0007669"/>
    <property type="project" value="TreeGrafter"/>
</dbReference>
<keyword evidence="12" id="KW-1185">Reference proteome</keyword>
<comment type="subcellular location">
    <subcellularLocation>
        <location evidence="1">Nucleus</location>
    </subcellularLocation>
</comment>
<dbReference type="PANTHER" id="PTHR14324">
    <property type="entry name" value="CONDENSIN-2 COMPLEX SUBUNIT H2"/>
    <property type="match status" value="1"/>
</dbReference>
<evidence type="ECO:0000259" key="9">
    <source>
        <dbReference type="Pfam" id="PF16858"/>
    </source>
</evidence>
<dbReference type="STRING" id="225164.V3ZJV6"/>
<evidence type="ECO:0000313" key="12">
    <source>
        <dbReference type="Proteomes" id="UP000030746"/>
    </source>
</evidence>
<keyword evidence="5" id="KW-0539">Nucleus</keyword>
<evidence type="ECO:0000256" key="2">
    <source>
        <dbReference type="ARBA" id="ARBA00007844"/>
    </source>
</evidence>
<accession>V3ZJV6</accession>
<name>V3ZJV6_LOTGI</name>
<dbReference type="Pfam" id="PF16869">
    <property type="entry name" value="CNDH2_M"/>
    <property type="match status" value="1"/>
</dbReference>
<dbReference type="InterPro" id="IPR031719">
    <property type="entry name" value="H2_M"/>
</dbReference>
<evidence type="ECO:0000256" key="7">
    <source>
        <dbReference type="SAM" id="MobiDB-lite"/>
    </source>
</evidence>
<dbReference type="PANTHER" id="PTHR14324:SF3">
    <property type="entry name" value="CONDENSIN-2 COMPLEX SUBUNIT H2"/>
    <property type="match status" value="1"/>
</dbReference>
<dbReference type="EMBL" id="KB202237">
    <property type="protein sequence ID" value="ESO91573.1"/>
    <property type="molecule type" value="Genomic_DNA"/>
</dbReference>
<dbReference type="GO" id="GO:0051306">
    <property type="term" value="P:mitotic sister chromatid separation"/>
    <property type="evidence" value="ECO:0007669"/>
    <property type="project" value="TreeGrafter"/>
</dbReference>
<evidence type="ECO:0000256" key="3">
    <source>
        <dbReference type="ARBA" id="ARBA00016903"/>
    </source>
</evidence>
<organism evidence="11 12">
    <name type="scientific">Lottia gigantea</name>
    <name type="common">Giant owl limpet</name>
    <dbReference type="NCBI Taxonomy" id="225164"/>
    <lineage>
        <taxon>Eukaryota</taxon>
        <taxon>Metazoa</taxon>
        <taxon>Spiralia</taxon>
        <taxon>Lophotrochozoa</taxon>
        <taxon>Mollusca</taxon>
        <taxon>Gastropoda</taxon>
        <taxon>Patellogastropoda</taxon>
        <taxon>Lottioidea</taxon>
        <taxon>Lottiidae</taxon>
        <taxon>Lottia</taxon>
    </lineage>
</organism>
<feature type="compositionally biased region" description="Polar residues" evidence="7">
    <location>
        <begin position="217"/>
        <end position="240"/>
    </location>
</feature>
<feature type="domain" description="Condensin II complex subunit H2 N-terminal" evidence="8">
    <location>
        <begin position="12"/>
        <end position="127"/>
    </location>
</feature>
<dbReference type="OMA" id="FDPPEHK"/>
<dbReference type="GO" id="GO:0005634">
    <property type="term" value="C:nucleus"/>
    <property type="evidence" value="ECO:0007669"/>
    <property type="project" value="UniProtKB-SubCell"/>
</dbReference>
<dbReference type="Pfam" id="PF16858">
    <property type="entry name" value="CNDH2_C"/>
    <property type="match status" value="1"/>
</dbReference>
<comment type="similarity">
    <text evidence="2">Belongs to the CND2 H2 (condensin-2 subunit 2) family.</text>
</comment>
<dbReference type="AlphaFoldDB" id="V3ZJV6"/>
<feature type="domain" description="Condensin II complex subunit H2 middle" evidence="10">
    <location>
        <begin position="147"/>
        <end position="272"/>
    </location>
</feature>
<proteinExistence type="inferred from homology"/>
<dbReference type="CTD" id="20249249"/>
<sequence length="637" mass="72879">MTGGSQNELEDRFGYLLQPIRDLAKSWEVDIASYLTDYLDELDKVTITFDDGKTTMNFAEAALLIQGSACVYSKKVENLYSLVYQVMDVISNKKNKGKKNSQNQDGRDGDNFHDDDDDDEFLSLDDFPVGKNITMREGDKTILPVKRTPLAIIPLGNSERGQNPLLSKKGEVLGSRDDFKMNTCYIHKTGAMLLDVSYMNLLSISLRLPATIELVSHSSDTSKQTESGDQQGQQLSNTMGGQDGGAMEENELPPSDVSMDGPQLFDNDQDENSPPPEQPEVRDRLRPRKTVVENVVQRKPLSELFVELDPYSVSEKLDKNIGRGKIFKTPAELKEEETSKKRKRRNVSDKTRVPISVFIQNTCFSHHEKYTKTPFNAPTFAALENQFWKEHLRRKEIWAKEKKLLRSLNSKQLEEFENDREDIVPQDNEFGIENDDDDGYDAPPVMDDLPLIDPLTNHDFTIQRDELTSYEELARQHIEKFMACGNNFHTSEIAQKVAEWEERIIPRLEQEEQRDPFDIHVYGTKILDSLSSKSKIKFAKIVRGHSDYEVCRIFSALLQLFLRIFISGPKRAISQPYIKSEVNAMNVKIHKDDNFLRAMDKFELELLSTRRHHEELANCQYEVGGTQSNISQSESVQ</sequence>
<dbReference type="Pfam" id="PF06278">
    <property type="entry name" value="CNDH2_N"/>
    <property type="match status" value="1"/>
</dbReference>
<dbReference type="InterPro" id="IPR031739">
    <property type="entry name" value="Ncaph2"/>
</dbReference>
<dbReference type="KEGG" id="lgi:LOTGIDRAFT_233379"/>
<dbReference type="OrthoDB" id="10038475at2759"/>
<evidence type="ECO:0000256" key="1">
    <source>
        <dbReference type="ARBA" id="ARBA00004123"/>
    </source>
</evidence>
<feature type="region of interest" description="Disordered" evidence="7">
    <location>
        <begin position="217"/>
        <end position="288"/>
    </location>
</feature>
<reference evidence="11 12" key="1">
    <citation type="journal article" date="2013" name="Nature">
        <title>Insights into bilaterian evolution from three spiralian genomes.</title>
        <authorList>
            <person name="Simakov O."/>
            <person name="Marletaz F."/>
            <person name="Cho S.J."/>
            <person name="Edsinger-Gonzales E."/>
            <person name="Havlak P."/>
            <person name="Hellsten U."/>
            <person name="Kuo D.H."/>
            <person name="Larsson T."/>
            <person name="Lv J."/>
            <person name="Arendt D."/>
            <person name="Savage R."/>
            <person name="Osoegawa K."/>
            <person name="de Jong P."/>
            <person name="Grimwood J."/>
            <person name="Chapman J.A."/>
            <person name="Shapiro H."/>
            <person name="Aerts A."/>
            <person name="Otillar R.P."/>
            <person name="Terry A.Y."/>
            <person name="Boore J.L."/>
            <person name="Grigoriev I.V."/>
            <person name="Lindberg D.R."/>
            <person name="Seaver E.C."/>
            <person name="Weisblat D.A."/>
            <person name="Putnam N.H."/>
            <person name="Rokhsar D.S."/>
        </authorList>
    </citation>
    <scope>NUCLEOTIDE SEQUENCE [LARGE SCALE GENOMIC DNA]</scope>
</reference>
<dbReference type="InterPro" id="IPR009378">
    <property type="entry name" value="H2_N"/>
</dbReference>